<reference evidence="6" key="1">
    <citation type="journal article" date="2019" name="G3 (Bethesda)">
        <title>Genome Assemblies of Two Rare Opportunistic Yeast Pathogens: Diutina rugosa (syn. Candida rugosa) and Trichomonascus ciferrii (syn. Candida ciferrii).</title>
        <authorList>
            <person name="Mixao V."/>
            <person name="Saus E."/>
            <person name="Hansen A.P."/>
            <person name="Lass-Florl C."/>
            <person name="Gabaldon T."/>
        </authorList>
    </citation>
    <scope>NUCLEOTIDE SEQUENCE</scope>
    <source>
        <strain evidence="6">CBS 4856</strain>
    </source>
</reference>
<feature type="region of interest" description="Disordered" evidence="4">
    <location>
        <begin position="148"/>
        <end position="167"/>
    </location>
</feature>
<evidence type="ECO:0000256" key="1">
    <source>
        <dbReference type="ARBA" id="ARBA00023016"/>
    </source>
</evidence>
<evidence type="ECO:0000256" key="3">
    <source>
        <dbReference type="RuleBase" id="RU003616"/>
    </source>
</evidence>
<keyword evidence="1" id="KW-0346">Stress response</keyword>
<dbReference type="OrthoDB" id="1431247at2759"/>
<accession>A0A642V9G7</accession>
<proteinExistence type="inferred from homology"/>
<dbReference type="InterPro" id="IPR008978">
    <property type="entry name" value="HSP20-like_chaperone"/>
</dbReference>
<dbReference type="Gene3D" id="2.60.40.790">
    <property type="match status" value="1"/>
</dbReference>
<sequence>MSLRVYNPFYDFFDSFDNLFPDRGLIGKQDEGQKVLNRPNNWVNSVSPQIDLYDKPEGYEVVASVPGISGDKLKIDFDPNTRILSISGEDYGSIEADKEYLKYQERWSGTFQRSIAVPRQGKLFEEDITAALNNGILKVRIPKEAAEENKPEKKRIQVKVQDSPLTK</sequence>
<dbReference type="InterPro" id="IPR002068">
    <property type="entry name" value="A-crystallin/Hsp20_dom"/>
</dbReference>
<keyword evidence="7" id="KW-1185">Reference proteome</keyword>
<dbReference type="Proteomes" id="UP000761534">
    <property type="component" value="Unassembled WGS sequence"/>
</dbReference>
<dbReference type="VEuPathDB" id="FungiDB:TRICI_001950"/>
<evidence type="ECO:0000259" key="5">
    <source>
        <dbReference type="PROSITE" id="PS01031"/>
    </source>
</evidence>
<evidence type="ECO:0000313" key="7">
    <source>
        <dbReference type="Proteomes" id="UP000761534"/>
    </source>
</evidence>
<comment type="similarity">
    <text evidence="2 3">Belongs to the small heat shock protein (HSP20) family.</text>
</comment>
<dbReference type="EMBL" id="SWFS01000131">
    <property type="protein sequence ID" value="KAA8915936.1"/>
    <property type="molecule type" value="Genomic_DNA"/>
</dbReference>
<dbReference type="Pfam" id="PF00011">
    <property type="entry name" value="HSP20"/>
    <property type="match status" value="1"/>
</dbReference>
<dbReference type="SUPFAM" id="SSF49764">
    <property type="entry name" value="HSP20-like chaperones"/>
    <property type="match status" value="1"/>
</dbReference>
<dbReference type="PROSITE" id="PS01031">
    <property type="entry name" value="SHSP"/>
    <property type="match status" value="1"/>
</dbReference>
<protein>
    <recommendedName>
        <fullName evidence="5">SHSP domain-containing protein</fullName>
    </recommendedName>
</protein>
<dbReference type="CDD" id="cd06464">
    <property type="entry name" value="ACD_sHsps-like"/>
    <property type="match status" value="1"/>
</dbReference>
<evidence type="ECO:0000313" key="6">
    <source>
        <dbReference type="EMBL" id="KAA8915936.1"/>
    </source>
</evidence>
<dbReference type="InterPro" id="IPR031107">
    <property type="entry name" value="Small_HSP"/>
</dbReference>
<dbReference type="AlphaFoldDB" id="A0A642V9G7"/>
<evidence type="ECO:0000256" key="2">
    <source>
        <dbReference type="PROSITE-ProRule" id="PRU00285"/>
    </source>
</evidence>
<comment type="caution">
    <text evidence="6">The sequence shown here is derived from an EMBL/GenBank/DDBJ whole genome shotgun (WGS) entry which is preliminary data.</text>
</comment>
<gene>
    <name evidence="6" type="ORF">TRICI_001950</name>
</gene>
<evidence type="ECO:0000256" key="4">
    <source>
        <dbReference type="SAM" id="MobiDB-lite"/>
    </source>
</evidence>
<name>A0A642V9G7_9ASCO</name>
<organism evidence="6 7">
    <name type="scientific">Trichomonascus ciferrii</name>
    <dbReference type="NCBI Taxonomy" id="44093"/>
    <lineage>
        <taxon>Eukaryota</taxon>
        <taxon>Fungi</taxon>
        <taxon>Dikarya</taxon>
        <taxon>Ascomycota</taxon>
        <taxon>Saccharomycotina</taxon>
        <taxon>Dipodascomycetes</taxon>
        <taxon>Dipodascales</taxon>
        <taxon>Trichomonascaceae</taxon>
        <taxon>Trichomonascus</taxon>
        <taxon>Trichomonascus ciferrii complex</taxon>
    </lineage>
</organism>
<feature type="domain" description="SHSP" evidence="5">
    <location>
        <begin position="41"/>
        <end position="161"/>
    </location>
</feature>
<dbReference type="PANTHER" id="PTHR11527">
    <property type="entry name" value="HEAT-SHOCK PROTEIN 20 FAMILY MEMBER"/>
    <property type="match status" value="1"/>
</dbReference>